<proteinExistence type="predicted"/>
<sequence>MTESQSALTVNEAIDKLGNKVDTSIFQLNGNSEQNQFSRILNEANQISDTSAAATSLTKASEAFSLDTLQQQMLASTGLDNETILSLSMSDDMVSEMQQGLLSSLQTSIVESALTQAISANSVNIEDGVAINTSTDNIVGAQSSESESLVDDVYYYSFGEDGFDSKDVIDSINILHHTPILSYIYQETTGDKISPASTLAGSLLYSDYVGAGSTAIKLAMEYFTESNPEMNITDVGDLLSNNNDELTESEVGHSL</sequence>
<dbReference type="RefSeq" id="WP_080917151.1">
    <property type="nucleotide sequence ID" value="NZ_CP020472.1"/>
</dbReference>
<keyword evidence="2" id="KW-1185">Reference proteome</keyword>
<gene>
    <name evidence="1" type="ORF">SJ2017_3957</name>
</gene>
<dbReference type="Proteomes" id="UP000191820">
    <property type="component" value="Chromosome"/>
</dbReference>
<reference evidence="1 2" key="1">
    <citation type="submission" date="2017-03" db="EMBL/GenBank/DDBJ databases">
        <title>Genome sequencing of Shewanella japonica KCTC 22435.</title>
        <authorList>
            <person name="Kim K.M."/>
        </authorList>
    </citation>
    <scope>NUCLEOTIDE SEQUENCE [LARGE SCALE GENOMIC DNA]</scope>
    <source>
        <strain evidence="1 2">KCTC 22435</strain>
    </source>
</reference>
<name>A0ABM6JRG5_9GAMM</name>
<protein>
    <submittedName>
        <fullName evidence="1">Uncharacterized protein</fullName>
    </submittedName>
</protein>
<dbReference type="EMBL" id="CP020472">
    <property type="protein sequence ID" value="ARD24186.1"/>
    <property type="molecule type" value="Genomic_DNA"/>
</dbReference>
<organism evidence="1 2">
    <name type="scientific">Shewanella japonica</name>
    <dbReference type="NCBI Taxonomy" id="93973"/>
    <lineage>
        <taxon>Bacteria</taxon>
        <taxon>Pseudomonadati</taxon>
        <taxon>Pseudomonadota</taxon>
        <taxon>Gammaproteobacteria</taxon>
        <taxon>Alteromonadales</taxon>
        <taxon>Shewanellaceae</taxon>
        <taxon>Shewanella</taxon>
    </lineage>
</organism>
<accession>A0ABM6JRG5</accession>
<evidence type="ECO:0000313" key="1">
    <source>
        <dbReference type="EMBL" id="ARD24186.1"/>
    </source>
</evidence>
<evidence type="ECO:0000313" key="2">
    <source>
        <dbReference type="Proteomes" id="UP000191820"/>
    </source>
</evidence>